<organism evidence="1 2">
    <name type="scientific">Paraliobacillus ryukyuensis</name>
    <dbReference type="NCBI Taxonomy" id="200904"/>
    <lineage>
        <taxon>Bacteria</taxon>
        <taxon>Bacillati</taxon>
        <taxon>Bacillota</taxon>
        <taxon>Bacilli</taxon>
        <taxon>Bacillales</taxon>
        <taxon>Bacillaceae</taxon>
        <taxon>Paraliobacillus</taxon>
    </lineage>
</organism>
<evidence type="ECO:0000313" key="2">
    <source>
        <dbReference type="Proteomes" id="UP000252254"/>
    </source>
</evidence>
<dbReference type="PROSITE" id="PS51257">
    <property type="entry name" value="PROKAR_LIPOPROTEIN"/>
    <property type="match status" value="1"/>
</dbReference>
<dbReference type="Proteomes" id="UP000252254">
    <property type="component" value="Unassembled WGS sequence"/>
</dbReference>
<dbReference type="RefSeq" id="WP_113870013.1">
    <property type="nucleotide sequence ID" value="NZ_BAABQN010000006.1"/>
</dbReference>
<dbReference type="EMBL" id="QNRI01000013">
    <property type="protein sequence ID" value="RBO93170.1"/>
    <property type="molecule type" value="Genomic_DNA"/>
</dbReference>
<accession>A0A366DSV7</accession>
<name>A0A366DSV7_9BACI</name>
<dbReference type="AlphaFoldDB" id="A0A366DSV7"/>
<protein>
    <recommendedName>
        <fullName evidence="3">Lipoprotein</fullName>
    </recommendedName>
</protein>
<proteinExistence type="predicted"/>
<comment type="caution">
    <text evidence="1">The sequence shown here is derived from an EMBL/GenBank/DDBJ whole genome shotgun (WGS) entry which is preliminary data.</text>
</comment>
<sequence length="140" mass="15594">MVWKRLVLVALLFVVLVGCAPKDTKELKFSKWTENWSATLIVRQTEGDDATQTLKLQYTGSDMDEVGAFSYRVDSVGNFEGSDATLSEEGTFEVSSEASATDAKVTKDTEAEVTLDWNGETVTFPLDRNYYMEMKPNNNG</sequence>
<keyword evidence="2" id="KW-1185">Reference proteome</keyword>
<evidence type="ECO:0008006" key="3">
    <source>
        <dbReference type="Google" id="ProtNLM"/>
    </source>
</evidence>
<evidence type="ECO:0000313" key="1">
    <source>
        <dbReference type="EMBL" id="RBO93170.1"/>
    </source>
</evidence>
<reference evidence="1 2" key="1">
    <citation type="submission" date="2018-06" db="EMBL/GenBank/DDBJ databases">
        <title>Genomic Encyclopedia of Type Strains, Phase IV (KMG-IV): sequencing the most valuable type-strain genomes for metagenomic binning, comparative biology and taxonomic classification.</title>
        <authorList>
            <person name="Goeker M."/>
        </authorList>
    </citation>
    <scope>NUCLEOTIDE SEQUENCE [LARGE SCALE GENOMIC DNA]</scope>
    <source>
        <strain evidence="1 2">DSM 15140</strain>
    </source>
</reference>
<gene>
    <name evidence="1" type="ORF">DES48_11336</name>
</gene>